<evidence type="ECO:0000256" key="5">
    <source>
        <dbReference type="ARBA" id="ARBA00022927"/>
    </source>
</evidence>
<evidence type="ECO:0000256" key="8">
    <source>
        <dbReference type="ARBA" id="ARBA00031348"/>
    </source>
</evidence>
<dbReference type="GO" id="GO:0017119">
    <property type="term" value="C:Golgi transport complex"/>
    <property type="evidence" value="ECO:0007669"/>
    <property type="project" value="UniProtKB-UniRule"/>
</dbReference>
<organism evidence="15 16">
    <name type="scientific">Rhizophlyctis rosea</name>
    <dbReference type="NCBI Taxonomy" id="64517"/>
    <lineage>
        <taxon>Eukaryota</taxon>
        <taxon>Fungi</taxon>
        <taxon>Fungi incertae sedis</taxon>
        <taxon>Chytridiomycota</taxon>
        <taxon>Chytridiomycota incertae sedis</taxon>
        <taxon>Chytridiomycetes</taxon>
        <taxon>Rhizophlyctidales</taxon>
        <taxon>Rhizophlyctidaceae</taxon>
        <taxon>Rhizophlyctis</taxon>
    </lineage>
</organism>
<evidence type="ECO:0000256" key="2">
    <source>
        <dbReference type="ARBA" id="ARBA00011023"/>
    </source>
</evidence>
<reference evidence="15" key="1">
    <citation type="submission" date="2020-05" db="EMBL/GenBank/DDBJ databases">
        <title>Phylogenomic resolution of chytrid fungi.</title>
        <authorList>
            <person name="Stajich J.E."/>
            <person name="Amses K."/>
            <person name="Simmons R."/>
            <person name="Seto K."/>
            <person name="Myers J."/>
            <person name="Bonds A."/>
            <person name="Quandt C.A."/>
            <person name="Barry K."/>
            <person name="Liu P."/>
            <person name="Grigoriev I."/>
            <person name="Longcore J.E."/>
            <person name="James T.Y."/>
        </authorList>
    </citation>
    <scope>NUCLEOTIDE SEQUENCE</scope>
    <source>
        <strain evidence="15">JEL0318</strain>
    </source>
</reference>
<gene>
    <name evidence="15" type="primary">COG6</name>
    <name evidence="15" type="ORF">HK097_003701</name>
</gene>
<evidence type="ECO:0000313" key="15">
    <source>
        <dbReference type="EMBL" id="KAJ3056818.1"/>
    </source>
</evidence>
<dbReference type="EMBL" id="JADGJD010000019">
    <property type="protein sequence ID" value="KAJ3056818.1"/>
    <property type="molecule type" value="Genomic_DNA"/>
</dbReference>
<evidence type="ECO:0000256" key="12">
    <source>
        <dbReference type="SAM" id="MobiDB-lite"/>
    </source>
</evidence>
<sequence>MATLDTPSTQPQSKLTKTNPLAKKLNKILTTSLDDQQIQDALETLAEFYTENTLTARRNLRGDIERRAMVINRRFLDSFNGVNQQLLAVETEIQAIQDRCNEMDSKLRLARDQTSHVMKQTEDLKSRSARCKVRKTIADAFLARFTLSDEEVTVLTSMSAPVGSQFFEALKHLQQINEDCKALLITEHQKAGLEIMESMALYQETAYEKLFRWAQGECRAMNRDFPEVTQPMKEAMGALKRRPVLFQTIIDEISHTRRSALVRSFIDALTRGGPDGYPRPIEMHAHDPLRYVGDMLATLHQAAANDREMLEGLFNVSQESRRANQGRPSRPIPDVMDENDPLRESIIPEEEAIAQILDKNMEGTCRPLRVRIEQVIAAQPPPVIAFKIVNLLQFYGTMIDKVLGSGAELAVTVRDMADAAFESFMDTLRAQAAGLLSSIQIPADDLTPPPAVKEAVAQLKEIMASYDSSLVTTDEKRNIMEILSAMLDPLLEMCVLGAARLSVLDNAIYMVNCLHMIQSALSHYAFTAAYMQLIDSQIEEQEEVLVTEQYQDMLSQAGIASLIESLDVKPPETQLSILPNMDAPSVSRAMANLDTFLCTVSVEVSSSLAKISSSRIAQSVTRRGTKMFIDAYARLYGAVGDPVNGYENPRSVMPRTVAEVETLLAATEEEFLVTLP</sequence>
<dbReference type="GO" id="GO:0000139">
    <property type="term" value="C:Golgi membrane"/>
    <property type="evidence" value="ECO:0007669"/>
    <property type="project" value="UniProtKB-SubCell"/>
</dbReference>
<feature type="coiled-coil region" evidence="11">
    <location>
        <begin position="86"/>
        <end position="113"/>
    </location>
</feature>
<evidence type="ECO:0000259" key="14">
    <source>
        <dbReference type="Pfam" id="PF20653"/>
    </source>
</evidence>
<keyword evidence="11" id="KW-0175">Coiled coil</keyword>
<dbReference type="Proteomes" id="UP001212841">
    <property type="component" value="Unassembled WGS sequence"/>
</dbReference>
<feature type="region of interest" description="Disordered" evidence="12">
    <location>
        <begin position="319"/>
        <end position="339"/>
    </location>
</feature>
<evidence type="ECO:0000256" key="1">
    <source>
        <dbReference type="ARBA" id="ARBA00004395"/>
    </source>
</evidence>
<name>A0AAD5SMK4_9FUNG</name>
<comment type="function">
    <text evidence="10">Acts as component of the peripheral membrane COG complex that is involved in intra-Golgi protein trafficking. COG is located at the cis-Golgi, and regulates tethering of retrograde intra-Golgi vesicles and possibly a number of other membrane trafficking events.</text>
</comment>
<dbReference type="GO" id="GO:0015031">
    <property type="term" value="P:protein transport"/>
    <property type="evidence" value="ECO:0007669"/>
    <property type="project" value="UniProtKB-KW"/>
</dbReference>
<evidence type="ECO:0000259" key="13">
    <source>
        <dbReference type="Pfam" id="PF06419"/>
    </source>
</evidence>
<evidence type="ECO:0000256" key="6">
    <source>
        <dbReference type="ARBA" id="ARBA00023034"/>
    </source>
</evidence>
<comment type="subcellular location">
    <subcellularLocation>
        <location evidence="1 10">Golgi apparatus membrane</location>
        <topology evidence="1 10">Peripheral membrane protein</topology>
    </subcellularLocation>
</comment>
<dbReference type="Pfam" id="PF20653">
    <property type="entry name" value="COG6_C"/>
    <property type="match status" value="1"/>
</dbReference>
<proteinExistence type="inferred from homology"/>
<dbReference type="InterPro" id="IPR048368">
    <property type="entry name" value="COG6_N"/>
</dbReference>
<evidence type="ECO:0000256" key="3">
    <source>
        <dbReference type="ARBA" id="ARBA00020973"/>
    </source>
</evidence>
<dbReference type="PANTHER" id="PTHR21506">
    <property type="entry name" value="COMPONENT OF OLIGOMERIC GOLGI COMPLEX 6"/>
    <property type="match status" value="1"/>
</dbReference>
<comment type="function">
    <text evidence="9">Acts as a component of the peripheral membrane COG complex that is involved in intra-Golgi protein trafficking. COG is located at the cis-Golgi, and regulates tethering of retrograde intra-Golgi vesicles and possibly a number of other membrane trafficking events.</text>
</comment>
<protein>
    <recommendedName>
        <fullName evidence="3 10">Conserved oligomeric Golgi complex subunit 6</fullName>
        <shortName evidence="10">COG complex subunit 6</shortName>
    </recommendedName>
    <alternativeName>
        <fullName evidence="8 10">Component of oligomeric Golgi complex 6</fullName>
    </alternativeName>
</protein>
<comment type="subunit">
    <text evidence="10">Component of the conserved oligomeric Golgi complex.</text>
</comment>
<dbReference type="SMART" id="SM01087">
    <property type="entry name" value="COG6"/>
    <property type="match status" value="1"/>
</dbReference>
<keyword evidence="6 10" id="KW-0333">Golgi apparatus</keyword>
<keyword evidence="4 10" id="KW-0813">Transport</keyword>
<dbReference type="GO" id="GO:0006891">
    <property type="term" value="P:intra-Golgi vesicle-mediated transport"/>
    <property type="evidence" value="ECO:0007669"/>
    <property type="project" value="UniProtKB-UniRule"/>
</dbReference>
<keyword evidence="7 10" id="KW-0472">Membrane</keyword>
<evidence type="ECO:0000256" key="9">
    <source>
        <dbReference type="ARBA" id="ARBA00043873"/>
    </source>
</evidence>
<evidence type="ECO:0000256" key="4">
    <source>
        <dbReference type="ARBA" id="ARBA00022448"/>
    </source>
</evidence>
<comment type="caution">
    <text evidence="15">The sequence shown here is derived from an EMBL/GenBank/DDBJ whole genome shotgun (WGS) entry which is preliminary data.</text>
</comment>
<dbReference type="InterPro" id="IPR010490">
    <property type="entry name" value="COG6"/>
</dbReference>
<feature type="domain" description="Conserved oligomeric complex COG6 N-terminal" evidence="13">
    <location>
        <begin position="45"/>
        <end position="157"/>
    </location>
</feature>
<comment type="similarity">
    <text evidence="2 10">Belongs to the COG6 family.</text>
</comment>
<evidence type="ECO:0000256" key="7">
    <source>
        <dbReference type="ARBA" id="ARBA00023136"/>
    </source>
</evidence>
<keyword evidence="5 10" id="KW-0653">Protein transport</keyword>
<accession>A0AAD5SMK4</accession>
<evidence type="ECO:0000313" key="16">
    <source>
        <dbReference type="Proteomes" id="UP001212841"/>
    </source>
</evidence>
<dbReference type="PANTHER" id="PTHR21506:SF0">
    <property type="entry name" value="CONSERVED OLIGOMERIC GOLGI COMPLEX SUBUNIT 6"/>
    <property type="match status" value="1"/>
</dbReference>
<feature type="domain" description="Conserved Oligomeric Golgi complex subunit 6 C-terminal" evidence="14">
    <location>
        <begin position="189"/>
        <end position="664"/>
    </location>
</feature>
<dbReference type="InterPro" id="IPR048369">
    <property type="entry name" value="COG6_C"/>
</dbReference>
<dbReference type="AlphaFoldDB" id="A0AAD5SMK4"/>
<evidence type="ECO:0000256" key="11">
    <source>
        <dbReference type="SAM" id="Coils"/>
    </source>
</evidence>
<evidence type="ECO:0000256" key="10">
    <source>
        <dbReference type="RuleBase" id="RU365075"/>
    </source>
</evidence>
<dbReference type="Pfam" id="PF06419">
    <property type="entry name" value="COG6_N"/>
    <property type="match status" value="1"/>
</dbReference>
<keyword evidence="16" id="KW-1185">Reference proteome</keyword>